<evidence type="ECO:0000313" key="1">
    <source>
        <dbReference type="EMBL" id="MBA0715903.1"/>
    </source>
</evidence>
<gene>
    <name evidence="1" type="ORF">Golax_014779</name>
</gene>
<dbReference type="AlphaFoldDB" id="A0A7J8ZVT0"/>
<evidence type="ECO:0000313" key="2">
    <source>
        <dbReference type="Proteomes" id="UP000593574"/>
    </source>
</evidence>
<protein>
    <recommendedName>
        <fullName evidence="3">RNase H type-1 domain-containing protein</fullName>
    </recommendedName>
</protein>
<organism evidence="1 2">
    <name type="scientific">Gossypium laxum</name>
    <dbReference type="NCBI Taxonomy" id="34288"/>
    <lineage>
        <taxon>Eukaryota</taxon>
        <taxon>Viridiplantae</taxon>
        <taxon>Streptophyta</taxon>
        <taxon>Embryophyta</taxon>
        <taxon>Tracheophyta</taxon>
        <taxon>Spermatophyta</taxon>
        <taxon>Magnoliopsida</taxon>
        <taxon>eudicotyledons</taxon>
        <taxon>Gunneridae</taxon>
        <taxon>Pentapetalae</taxon>
        <taxon>rosids</taxon>
        <taxon>malvids</taxon>
        <taxon>Malvales</taxon>
        <taxon>Malvaceae</taxon>
        <taxon>Malvoideae</taxon>
        <taxon>Gossypium</taxon>
    </lineage>
</organism>
<keyword evidence="2" id="KW-1185">Reference proteome</keyword>
<evidence type="ECO:0008006" key="3">
    <source>
        <dbReference type="Google" id="ProtNLM"/>
    </source>
</evidence>
<dbReference type="Proteomes" id="UP000593574">
    <property type="component" value="Unassembled WGS sequence"/>
</dbReference>
<proteinExistence type="predicted"/>
<feature type="non-terminal residue" evidence="1">
    <location>
        <position position="1"/>
    </location>
</feature>
<reference evidence="1 2" key="1">
    <citation type="journal article" date="2019" name="Genome Biol. Evol.">
        <title>Insights into the evolution of the New World diploid cottons (Gossypium, subgenus Houzingenia) based on genome sequencing.</title>
        <authorList>
            <person name="Grover C.E."/>
            <person name="Arick M.A. 2nd"/>
            <person name="Thrash A."/>
            <person name="Conover J.L."/>
            <person name="Sanders W.S."/>
            <person name="Peterson D.G."/>
            <person name="Frelichowski J.E."/>
            <person name="Scheffler J.A."/>
            <person name="Scheffler B.E."/>
            <person name="Wendel J.F."/>
        </authorList>
    </citation>
    <scope>NUCLEOTIDE SEQUENCE [LARGE SCALE GENOMIC DNA]</scope>
    <source>
        <strain evidence="1">4</strain>
        <tissue evidence="1">Leaf</tissue>
    </source>
</reference>
<name>A0A7J8ZVT0_9ROSI</name>
<dbReference type="EMBL" id="JABEZV010000007">
    <property type="protein sequence ID" value="MBA0715903.1"/>
    <property type="molecule type" value="Genomic_DNA"/>
</dbReference>
<accession>A0A7J8ZVT0</accession>
<sequence length="99" mass="11561">FETLLESVWINSVSLLIDSDSVTALSWVQDRGNRPWRLWKFFNDIDGLIDRCLQVSFVHTIRRPILLLIFLPTRVLPQTNSLLLGCNLSRRFLLLGFFL</sequence>
<feature type="non-terminal residue" evidence="1">
    <location>
        <position position="99"/>
    </location>
</feature>
<comment type="caution">
    <text evidence="1">The sequence shown here is derived from an EMBL/GenBank/DDBJ whole genome shotgun (WGS) entry which is preliminary data.</text>
</comment>